<dbReference type="Gene3D" id="2.40.50.140">
    <property type="entry name" value="Nucleic acid-binding proteins"/>
    <property type="match status" value="1"/>
</dbReference>
<organism evidence="2">
    <name type="scientific">freshwater metagenome</name>
    <dbReference type="NCBI Taxonomy" id="449393"/>
    <lineage>
        <taxon>unclassified sequences</taxon>
        <taxon>metagenomes</taxon>
        <taxon>ecological metagenomes</taxon>
    </lineage>
</organism>
<dbReference type="Pfam" id="PF00436">
    <property type="entry name" value="SSB"/>
    <property type="match status" value="1"/>
</dbReference>
<dbReference type="InterPro" id="IPR000424">
    <property type="entry name" value="Primosome_PriB/ssb"/>
</dbReference>
<dbReference type="SUPFAM" id="SSF50249">
    <property type="entry name" value="Nucleic acid-binding proteins"/>
    <property type="match status" value="1"/>
</dbReference>
<dbReference type="AlphaFoldDB" id="A0A6J7GUA3"/>
<dbReference type="InterPro" id="IPR012340">
    <property type="entry name" value="NA-bd_OB-fold"/>
</dbReference>
<reference evidence="2" key="1">
    <citation type="submission" date="2020-05" db="EMBL/GenBank/DDBJ databases">
        <authorList>
            <person name="Chiriac C."/>
            <person name="Salcher M."/>
            <person name="Ghai R."/>
            <person name="Kavagutti S V."/>
        </authorList>
    </citation>
    <scope>NUCLEOTIDE SEQUENCE</scope>
</reference>
<gene>
    <name evidence="2" type="ORF">UFOPK3614_00049</name>
</gene>
<accession>A0A6J7GUA3</accession>
<dbReference type="EMBL" id="CAFBMS010000001">
    <property type="protein sequence ID" value="CAB4907830.1"/>
    <property type="molecule type" value="Genomic_DNA"/>
</dbReference>
<dbReference type="GO" id="GO:0003697">
    <property type="term" value="F:single-stranded DNA binding"/>
    <property type="evidence" value="ECO:0007669"/>
    <property type="project" value="InterPro"/>
</dbReference>
<sequence length="120" mass="13540">MTSTTKQASKKVKEKIQSEEPDYSLNDVMLRGRVSDIAVEKILPSGDKVVEFRLIISRIELSGVDTLDIAVWSAKSRRSALSLKPDEWIEISGSIHRRFWKAPTGLASRWQVEAAEISRI</sequence>
<dbReference type="PROSITE" id="PS50935">
    <property type="entry name" value="SSB"/>
    <property type="match status" value="1"/>
</dbReference>
<evidence type="ECO:0000313" key="2">
    <source>
        <dbReference type="EMBL" id="CAB4907830.1"/>
    </source>
</evidence>
<name>A0A6J7GUA3_9ZZZZ</name>
<keyword evidence="1" id="KW-0238">DNA-binding</keyword>
<protein>
    <submittedName>
        <fullName evidence="2">Unannotated protein</fullName>
    </submittedName>
</protein>
<evidence type="ECO:0000256" key="1">
    <source>
        <dbReference type="ARBA" id="ARBA00023125"/>
    </source>
</evidence>
<proteinExistence type="predicted"/>